<dbReference type="AlphaFoldDB" id="A0A7W8DGJ0"/>
<name>A0A7W8DGJ0_9BACT</name>
<evidence type="ECO:0008006" key="4">
    <source>
        <dbReference type="Google" id="ProtNLM"/>
    </source>
</evidence>
<gene>
    <name evidence="2" type="ORF">HNR37_000759</name>
</gene>
<accession>A0A7W8DGJ0</accession>
<feature type="transmembrane region" description="Helical" evidence="1">
    <location>
        <begin position="158"/>
        <end position="182"/>
    </location>
</feature>
<keyword evidence="1" id="KW-0472">Membrane</keyword>
<feature type="transmembrane region" description="Helical" evidence="1">
    <location>
        <begin position="129"/>
        <end position="146"/>
    </location>
</feature>
<evidence type="ECO:0000313" key="2">
    <source>
        <dbReference type="EMBL" id="MBB5021450.1"/>
    </source>
</evidence>
<keyword evidence="3" id="KW-1185">Reference proteome</keyword>
<dbReference type="EMBL" id="JACHID010000003">
    <property type="protein sequence ID" value="MBB5021450.1"/>
    <property type="molecule type" value="Genomic_DNA"/>
</dbReference>
<feature type="transmembrane region" description="Helical" evidence="1">
    <location>
        <begin position="213"/>
        <end position="240"/>
    </location>
</feature>
<evidence type="ECO:0000313" key="3">
    <source>
        <dbReference type="Proteomes" id="UP000528322"/>
    </source>
</evidence>
<evidence type="ECO:0000256" key="1">
    <source>
        <dbReference type="SAM" id="Phobius"/>
    </source>
</evidence>
<proteinExistence type="predicted"/>
<organism evidence="2 3">
    <name type="scientific">Desulfurispira natronophila</name>
    <dbReference type="NCBI Taxonomy" id="682562"/>
    <lineage>
        <taxon>Bacteria</taxon>
        <taxon>Pseudomonadati</taxon>
        <taxon>Chrysiogenota</taxon>
        <taxon>Chrysiogenia</taxon>
        <taxon>Chrysiogenales</taxon>
        <taxon>Chrysiogenaceae</taxon>
        <taxon>Desulfurispira</taxon>
    </lineage>
</organism>
<reference evidence="2 3" key="1">
    <citation type="submission" date="2020-08" db="EMBL/GenBank/DDBJ databases">
        <title>Genomic Encyclopedia of Type Strains, Phase IV (KMG-IV): sequencing the most valuable type-strain genomes for metagenomic binning, comparative biology and taxonomic classification.</title>
        <authorList>
            <person name="Goeker M."/>
        </authorList>
    </citation>
    <scope>NUCLEOTIDE SEQUENCE [LARGE SCALE GENOMIC DNA]</scope>
    <source>
        <strain evidence="2 3">DSM 22071</strain>
    </source>
</reference>
<keyword evidence="1" id="KW-1133">Transmembrane helix</keyword>
<comment type="caution">
    <text evidence="2">The sequence shown here is derived from an EMBL/GenBank/DDBJ whole genome shotgun (WGS) entry which is preliminary data.</text>
</comment>
<protein>
    <recommendedName>
        <fullName evidence="4">DUF1461 domain-containing protein</fullName>
    </recommendedName>
</protein>
<keyword evidence="1" id="KW-0812">Transmembrane</keyword>
<dbReference type="RefSeq" id="WP_183730164.1">
    <property type="nucleotide sequence ID" value="NZ_JACHID010000003.1"/>
</dbReference>
<sequence>MKKPHSLLQQIAGVMALAGLLCSALLLSWNGLARTNFFYPLWHHTLEIEAHIQEYAPQNYYNREDFAQTTSLEHQRLFALIVHGIHGRTDMAAIEYQDSKATPLNTLLRPEEVGHLEDVATIVQKLRRAGVIVLVVTVGGLCWLRYCGGNLPRPKNVLLGIAGGSGALTVAVLVLGPVRVFYQLHEWFFPPDNPWFFYYQESLMTTLMKAPDIFGAIAVLWALSALLLFIFFYAVVWHWLSGKRNRA</sequence>
<dbReference type="Proteomes" id="UP000528322">
    <property type="component" value="Unassembled WGS sequence"/>
</dbReference>